<dbReference type="Pfam" id="PF00881">
    <property type="entry name" value="Nitroreductase"/>
    <property type="match status" value="1"/>
</dbReference>
<protein>
    <submittedName>
        <fullName evidence="7">Nitroreductase family protein</fullName>
    </submittedName>
</protein>
<proteinExistence type="inferred from homology"/>
<keyword evidence="8" id="KW-1185">Reference proteome</keyword>
<evidence type="ECO:0000313" key="7">
    <source>
        <dbReference type="EMBL" id="MBD2343887.1"/>
    </source>
</evidence>
<name>A0ABR8CNZ5_9NOST</name>
<evidence type="ECO:0000256" key="4">
    <source>
        <dbReference type="ARBA" id="ARBA00022643"/>
    </source>
</evidence>
<dbReference type="Gene3D" id="3.40.109.10">
    <property type="entry name" value="NADH Oxidase"/>
    <property type="match status" value="1"/>
</dbReference>
<comment type="similarity">
    <text evidence="2">Belongs to the nitroreductase family.</text>
</comment>
<evidence type="ECO:0000256" key="2">
    <source>
        <dbReference type="ARBA" id="ARBA00007118"/>
    </source>
</evidence>
<evidence type="ECO:0000313" key="8">
    <source>
        <dbReference type="Proteomes" id="UP000607281"/>
    </source>
</evidence>
<dbReference type="PANTHER" id="PTHR43673:SF2">
    <property type="entry name" value="NITROREDUCTASE"/>
    <property type="match status" value="1"/>
</dbReference>
<feature type="domain" description="Nitroreductase" evidence="6">
    <location>
        <begin position="16"/>
        <end position="193"/>
    </location>
</feature>
<comment type="caution">
    <text evidence="7">The sequence shown here is derived from an EMBL/GenBank/DDBJ whole genome shotgun (WGS) entry which is preliminary data.</text>
</comment>
<dbReference type="SUPFAM" id="SSF55469">
    <property type="entry name" value="FMN-dependent nitroreductase-like"/>
    <property type="match status" value="1"/>
</dbReference>
<dbReference type="InterPro" id="IPR000415">
    <property type="entry name" value="Nitroreductase-like"/>
</dbReference>
<sequence length="221" mass="23993">MSTITQTQPLDVPSAIVQRRSIKTFKTDPIAPELLKQLVELTVAAPSSFNIQDWRIILVQDDEQKAALSAASWNQKQVIQAPVTFVFAADPKAGEGDLAQIYETALETGAWNEGMINYCKNSIPQFQAGLGDKRREYAVKDAMIAATHLVLAAESLGLSTCFLNGWIEEKVKEVIGAGDDPDLAIAVLVPVGYAAEPRLNPGRLPLSANVFVDKIDNPYIG</sequence>
<evidence type="ECO:0000256" key="3">
    <source>
        <dbReference type="ARBA" id="ARBA00022630"/>
    </source>
</evidence>
<keyword evidence="5" id="KW-0560">Oxidoreductase</keyword>
<keyword evidence="3" id="KW-0285">Flavoprotein</keyword>
<comment type="cofactor">
    <cofactor evidence="1">
        <name>FMN</name>
        <dbReference type="ChEBI" id="CHEBI:58210"/>
    </cofactor>
</comment>
<accession>A0ABR8CNZ5</accession>
<reference evidence="7 8" key="1">
    <citation type="journal article" date="2020" name="ISME J.">
        <title>Comparative genomics reveals insights into cyanobacterial evolution and habitat adaptation.</title>
        <authorList>
            <person name="Chen M.Y."/>
            <person name="Teng W.K."/>
            <person name="Zhao L."/>
            <person name="Hu C.X."/>
            <person name="Zhou Y.K."/>
            <person name="Han B.P."/>
            <person name="Song L.R."/>
            <person name="Shu W.S."/>
        </authorList>
    </citation>
    <scope>NUCLEOTIDE SEQUENCE [LARGE SCALE GENOMIC DNA]</scope>
    <source>
        <strain evidence="7 8">FACHB-260</strain>
    </source>
</reference>
<dbReference type="RefSeq" id="WP_190406350.1">
    <property type="nucleotide sequence ID" value="NZ_JACJRF010000008.1"/>
</dbReference>
<dbReference type="EMBL" id="JACJRF010000008">
    <property type="protein sequence ID" value="MBD2343887.1"/>
    <property type="molecule type" value="Genomic_DNA"/>
</dbReference>
<organism evidence="7 8">
    <name type="scientific">Anabaena subtropica FACHB-260</name>
    <dbReference type="NCBI Taxonomy" id="2692884"/>
    <lineage>
        <taxon>Bacteria</taxon>
        <taxon>Bacillati</taxon>
        <taxon>Cyanobacteriota</taxon>
        <taxon>Cyanophyceae</taxon>
        <taxon>Nostocales</taxon>
        <taxon>Nostocaceae</taxon>
        <taxon>Anabaena</taxon>
    </lineage>
</organism>
<evidence type="ECO:0000256" key="1">
    <source>
        <dbReference type="ARBA" id="ARBA00001917"/>
    </source>
</evidence>
<dbReference type="PANTHER" id="PTHR43673">
    <property type="entry name" value="NAD(P)H NITROREDUCTASE YDGI-RELATED"/>
    <property type="match status" value="1"/>
</dbReference>
<evidence type="ECO:0000256" key="5">
    <source>
        <dbReference type="ARBA" id="ARBA00023002"/>
    </source>
</evidence>
<gene>
    <name evidence="7" type="ORF">H6G18_06965</name>
</gene>
<evidence type="ECO:0000259" key="6">
    <source>
        <dbReference type="Pfam" id="PF00881"/>
    </source>
</evidence>
<keyword evidence="4" id="KW-0288">FMN</keyword>
<dbReference type="Proteomes" id="UP000607281">
    <property type="component" value="Unassembled WGS sequence"/>
</dbReference>
<dbReference type="InterPro" id="IPR029479">
    <property type="entry name" value="Nitroreductase"/>
</dbReference>